<gene>
    <name evidence="4" type="ORF">H8712_11955</name>
</gene>
<name>A0ABR7PDB2_9FIRM</name>
<dbReference type="PANTHER" id="PTHR43479:SF7">
    <property type="entry name" value="TETR-FAMILY TRANSCRIPTIONAL REGULATOR"/>
    <property type="match status" value="1"/>
</dbReference>
<feature type="domain" description="HTH tetR-type" evidence="3">
    <location>
        <begin position="10"/>
        <end position="70"/>
    </location>
</feature>
<evidence type="ECO:0000256" key="1">
    <source>
        <dbReference type="ARBA" id="ARBA00023125"/>
    </source>
</evidence>
<dbReference type="InterPro" id="IPR001647">
    <property type="entry name" value="HTH_TetR"/>
</dbReference>
<evidence type="ECO:0000313" key="4">
    <source>
        <dbReference type="EMBL" id="MBC8629313.1"/>
    </source>
</evidence>
<dbReference type="InterPro" id="IPR050624">
    <property type="entry name" value="HTH-type_Tx_Regulator"/>
</dbReference>
<dbReference type="PANTHER" id="PTHR43479">
    <property type="entry name" value="ACREF/ENVCD OPERON REPRESSOR-RELATED"/>
    <property type="match status" value="1"/>
</dbReference>
<dbReference type="Gene3D" id="1.10.357.10">
    <property type="entry name" value="Tetracycline Repressor, domain 2"/>
    <property type="match status" value="1"/>
</dbReference>
<organism evidence="4 5">
    <name type="scientific">Blautia stercoris</name>
    <dbReference type="NCBI Taxonomy" id="871664"/>
    <lineage>
        <taxon>Bacteria</taxon>
        <taxon>Bacillati</taxon>
        <taxon>Bacillota</taxon>
        <taxon>Clostridia</taxon>
        <taxon>Lachnospirales</taxon>
        <taxon>Lachnospiraceae</taxon>
        <taxon>Blautia</taxon>
    </lineage>
</organism>
<dbReference type="Pfam" id="PF14278">
    <property type="entry name" value="TetR_C_8"/>
    <property type="match status" value="1"/>
</dbReference>
<evidence type="ECO:0000256" key="2">
    <source>
        <dbReference type="PROSITE-ProRule" id="PRU00335"/>
    </source>
</evidence>
<evidence type="ECO:0000259" key="3">
    <source>
        <dbReference type="PROSITE" id="PS50977"/>
    </source>
</evidence>
<accession>A0ABR7PDB2</accession>
<keyword evidence="1 2" id="KW-0238">DNA-binding</keyword>
<evidence type="ECO:0000313" key="5">
    <source>
        <dbReference type="Proteomes" id="UP000661649"/>
    </source>
</evidence>
<protein>
    <submittedName>
        <fullName evidence="4">TetR/AcrR family transcriptional regulator C-terminal domain-containing protein</fullName>
    </submittedName>
</protein>
<dbReference type="EMBL" id="JACRTP010000005">
    <property type="protein sequence ID" value="MBC8629313.1"/>
    <property type="molecule type" value="Genomic_DNA"/>
</dbReference>
<dbReference type="InterPro" id="IPR039532">
    <property type="entry name" value="TetR_C_Firmicutes"/>
</dbReference>
<dbReference type="RefSeq" id="WP_022303460.1">
    <property type="nucleotide sequence ID" value="NZ_DAWEED010000084.1"/>
</dbReference>
<dbReference type="PROSITE" id="PS50977">
    <property type="entry name" value="HTH_TETR_2"/>
    <property type="match status" value="1"/>
</dbReference>
<comment type="caution">
    <text evidence="4">The sequence shown here is derived from an EMBL/GenBank/DDBJ whole genome shotgun (WGS) entry which is preliminary data.</text>
</comment>
<sequence>MEKKTDRRVRKTKAQLRAGLAKLMQTKSIKEITVKELVDEVDINRSTFYLHYTDIYQMLESIEDELEGEINQIVNNHPVDSYYKESFPMIKEILEVLWDNRDICNALLGSNGDMAFVLRMESIISQHSLHVLTTTFATDVTNIKYAYAFCLTGCVGMVKSWLESGDTTDTPLQMAELTYHLIMNALKDIKRLPSTTL</sequence>
<dbReference type="Proteomes" id="UP000661649">
    <property type="component" value="Unassembled WGS sequence"/>
</dbReference>
<dbReference type="SUPFAM" id="SSF46689">
    <property type="entry name" value="Homeodomain-like"/>
    <property type="match status" value="1"/>
</dbReference>
<reference evidence="4 5" key="1">
    <citation type="submission" date="2020-08" db="EMBL/GenBank/DDBJ databases">
        <title>Genome public.</title>
        <authorList>
            <person name="Liu C."/>
            <person name="Sun Q."/>
        </authorList>
    </citation>
    <scope>NUCLEOTIDE SEQUENCE [LARGE SCALE GENOMIC DNA]</scope>
    <source>
        <strain evidence="4 5">3_YM_SP_D4_24.mj</strain>
    </source>
</reference>
<dbReference type="InterPro" id="IPR009057">
    <property type="entry name" value="Homeodomain-like_sf"/>
</dbReference>
<keyword evidence="5" id="KW-1185">Reference proteome</keyword>
<feature type="DNA-binding region" description="H-T-H motif" evidence="2">
    <location>
        <begin position="33"/>
        <end position="52"/>
    </location>
</feature>
<proteinExistence type="predicted"/>